<evidence type="ECO:0000256" key="1">
    <source>
        <dbReference type="ARBA" id="ARBA00023015"/>
    </source>
</evidence>
<dbReference type="PROSITE" id="PS50043">
    <property type="entry name" value="HTH_LUXR_2"/>
    <property type="match status" value="1"/>
</dbReference>
<protein>
    <submittedName>
        <fullName evidence="5">LuxR family transcriptional regulator</fullName>
    </submittedName>
</protein>
<proteinExistence type="predicted"/>
<dbReference type="PROSITE" id="PS00622">
    <property type="entry name" value="HTH_LUXR_1"/>
    <property type="match status" value="1"/>
</dbReference>
<organism evidence="5 6">
    <name type="scientific">Gordonia terrae</name>
    <dbReference type="NCBI Taxonomy" id="2055"/>
    <lineage>
        <taxon>Bacteria</taxon>
        <taxon>Bacillati</taxon>
        <taxon>Actinomycetota</taxon>
        <taxon>Actinomycetes</taxon>
        <taxon>Mycobacteriales</taxon>
        <taxon>Gordoniaceae</taxon>
        <taxon>Gordonia</taxon>
    </lineage>
</organism>
<name>A0AAD0KBI8_9ACTN</name>
<dbReference type="GO" id="GO:0003677">
    <property type="term" value="F:DNA binding"/>
    <property type="evidence" value="ECO:0007669"/>
    <property type="project" value="UniProtKB-KW"/>
</dbReference>
<dbReference type="KEGG" id="gta:BCM27_04550"/>
<gene>
    <name evidence="5" type="ORF">DLJ61_04590</name>
</gene>
<dbReference type="PANTHER" id="PTHR44688">
    <property type="entry name" value="DNA-BINDING TRANSCRIPTIONAL ACTIVATOR DEVR_DOSR"/>
    <property type="match status" value="1"/>
</dbReference>
<dbReference type="AlphaFoldDB" id="A0AAD0KBI8"/>
<dbReference type="InterPro" id="IPR016032">
    <property type="entry name" value="Sig_transdc_resp-reg_C-effctor"/>
</dbReference>
<dbReference type="PANTHER" id="PTHR44688:SF16">
    <property type="entry name" value="DNA-BINDING TRANSCRIPTIONAL ACTIVATOR DEVR_DOSR"/>
    <property type="match status" value="1"/>
</dbReference>
<dbReference type="RefSeq" id="WP_004023260.1">
    <property type="nucleotide sequence ID" value="NZ_CABEIC010000002.1"/>
</dbReference>
<evidence type="ECO:0000256" key="3">
    <source>
        <dbReference type="ARBA" id="ARBA00023163"/>
    </source>
</evidence>
<evidence type="ECO:0000259" key="4">
    <source>
        <dbReference type="PROSITE" id="PS50043"/>
    </source>
</evidence>
<sequence>MDFDTTLCEVSRVAAESVPGRAEDDLRQILEMLVEWFPFVGCSVASYDSVERRHSTVVSSGYPPNVLEHLDGWFVMHDEAFSFMATVDPTPRRWRDFPFDYRGSYSIQEVFGPTGYKDGTTMRLHTRDGRYTGCVHVNTDSSTAFTAVDVARLHRFQGVLGAVVDRQRTINALAASMTPVHGGTALVRPDGSVTELPGAVPGDALSRNPGLAAAILRSDLSQLDHGHGRWRDESGQWHTVVVRKVREGLLVREWVEPLPHALTSAELYVLDGLTRGLSNSEIARSIGCSNRTIAKHLEHIFPKIGCRSRTHAAVLAVSEGMRIVR</sequence>
<dbReference type="EMBL" id="CP029604">
    <property type="protein sequence ID" value="AWO82916.1"/>
    <property type="molecule type" value="Genomic_DNA"/>
</dbReference>
<keyword evidence="2" id="KW-0238">DNA-binding</keyword>
<evidence type="ECO:0000313" key="6">
    <source>
        <dbReference type="Proteomes" id="UP000247118"/>
    </source>
</evidence>
<keyword evidence="1" id="KW-0805">Transcription regulation</keyword>
<reference evidence="5 6" key="1">
    <citation type="submission" date="2018-05" db="EMBL/GenBank/DDBJ databases">
        <title>Complete genome sequence of Gordonia terrae NRRL B-16283.</title>
        <authorList>
            <person name="Garlena R.A."/>
            <person name="Russell D.A."/>
            <person name="Hatfull G.F."/>
        </authorList>
    </citation>
    <scope>NUCLEOTIDE SEQUENCE [LARGE SCALE GENOMIC DNA]</scope>
    <source>
        <strain evidence="5 6">NRRL B-16283</strain>
    </source>
</reference>
<dbReference type="SUPFAM" id="SSF46894">
    <property type="entry name" value="C-terminal effector domain of the bipartite response regulators"/>
    <property type="match status" value="1"/>
</dbReference>
<dbReference type="GeneID" id="32687014"/>
<evidence type="ECO:0000313" key="5">
    <source>
        <dbReference type="EMBL" id="AWO82916.1"/>
    </source>
</evidence>
<evidence type="ECO:0000256" key="2">
    <source>
        <dbReference type="ARBA" id="ARBA00023125"/>
    </source>
</evidence>
<dbReference type="SUPFAM" id="SSF55781">
    <property type="entry name" value="GAF domain-like"/>
    <property type="match status" value="1"/>
</dbReference>
<dbReference type="GO" id="GO:0006355">
    <property type="term" value="P:regulation of DNA-templated transcription"/>
    <property type="evidence" value="ECO:0007669"/>
    <property type="project" value="InterPro"/>
</dbReference>
<dbReference type="Gene3D" id="1.10.10.10">
    <property type="entry name" value="Winged helix-like DNA-binding domain superfamily/Winged helix DNA-binding domain"/>
    <property type="match status" value="1"/>
</dbReference>
<dbReference type="CDD" id="cd06170">
    <property type="entry name" value="LuxR_C_like"/>
    <property type="match status" value="1"/>
</dbReference>
<dbReference type="SMART" id="SM00421">
    <property type="entry name" value="HTH_LUXR"/>
    <property type="match status" value="1"/>
</dbReference>
<dbReference type="PRINTS" id="PR00038">
    <property type="entry name" value="HTHLUXR"/>
</dbReference>
<dbReference type="InterPro" id="IPR036388">
    <property type="entry name" value="WH-like_DNA-bd_sf"/>
</dbReference>
<accession>A0AAD0KBI8</accession>
<dbReference type="Pfam" id="PF00196">
    <property type="entry name" value="GerE"/>
    <property type="match status" value="1"/>
</dbReference>
<dbReference type="InterPro" id="IPR000792">
    <property type="entry name" value="Tscrpt_reg_LuxR_C"/>
</dbReference>
<feature type="domain" description="HTH luxR-type" evidence="4">
    <location>
        <begin position="255"/>
        <end position="320"/>
    </location>
</feature>
<dbReference type="Proteomes" id="UP000247118">
    <property type="component" value="Chromosome"/>
</dbReference>
<keyword evidence="3" id="KW-0804">Transcription</keyword>